<dbReference type="SMART" id="SM00849">
    <property type="entry name" value="Lactamase_B"/>
    <property type="match status" value="1"/>
</dbReference>
<dbReference type="RefSeq" id="WP_013177719.1">
    <property type="nucleotide sequence ID" value="NC_014221.1"/>
</dbReference>
<gene>
    <name evidence="2" type="ordered locus">Trad_1226</name>
</gene>
<dbReference type="GO" id="GO:0042781">
    <property type="term" value="F:3'-tRNA processing endoribonuclease activity"/>
    <property type="evidence" value="ECO:0007669"/>
    <property type="project" value="TreeGrafter"/>
</dbReference>
<dbReference type="HOGENOM" id="CLU_031317_3_2_0"/>
<keyword evidence="3" id="KW-1185">Reference proteome</keyword>
<dbReference type="eggNOG" id="COG1234">
    <property type="taxonomic scope" value="Bacteria"/>
</dbReference>
<dbReference type="InterPro" id="IPR001279">
    <property type="entry name" value="Metallo-B-lactamas"/>
</dbReference>
<dbReference type="Gene3D" id="3.60.15.10">
    <property type="entry name" value="Ribonuclease Z/Hydroxyacylglutathione hydrolase-like"/>
    <property type="match status" value="1"/>
</dbReference>
<dbReference type="STRING" id="649638.Trad_1226"/>
<evidence type="ECO:0000313" key="3">
    <source>
        <dbReference type="Proteomes" id="UP000000379"/>
    </source>
</evidence>
<dbReference type="CDD" id="cd07740">
    <property type="entry name" value="metallo-hydrolase-like_MBL-fold"/>
    <property type="match status" value="1"/>
</dbReference>
<reference evidence="2 3" key="2">
    <citation type="journal article" date="2011" name="Stand. Genomic Sci.">
        <title>Complete genome sequence of Truepera radiovictrix type strain (RQ-24).</title>
        <authorList>
            <person name="Ivanova N."/>
            <person name="Rohde C."/>
            <person name="Munk C."/>
            <person name="Nolan M."/>
            <person name="Lucas S."/>
            <person name="Del Rio T.G."/>
            <person name="Tice H."/>
            <person name="Deshpande S."/>
            <person name="Cheng J.F."/>
            <person name="Tapia R."/>
            <person name="Han C."/>
            <person name="Goodwin L."/>
            <person name="Pitluck S."/>
            <person name="Liolios K."/>
            <person name="Mavromatis K."/>
            <person name="Mikhailova N."/>
            <person name="Pati A."/>
            <person name="Chen A."/>
            <person name="Palaniappan K."/>
            <person name="Land M."/>
            <person name="Hauser L."/>
            <person name="Chang Y.J."/>
            <person name="Jeffries C.D."/>
            <person name="Brambilla E."/>
            <person name="Rohde M."/>
            <person name="Goker M."/>
            <person name="Tindall B.J."/>
            <person name="Woyke T."/>
            <person name="Bristow J."/>
            <person name="Eisen J.A."/>
            <person name="Markowitz V."/>
            <person name="Hugenholtz P."/>
            <person name="Kyrpides N.C."/>
            <person name="Klenk H.P."/>
            <person name="Lapidus A."/>
        </authorList>
    </citation>
    <scope>NUCLEOTIDE SEQUENCE [LARGE SCALE GENOMIC DNA]</scope>
    <source>
        <strain evidence="3">DSM 17093 / CIP 108686 / LMG 22925 / RQ-24</strain>
    </source>
</reference>
<sequence>MASLTFLGCGDAFSSGGRFNTCFLVEAPSAHFLIDFGASSLAALKRAGRSVRDLPLIFITHLHGDHVGGLPFLLLEASLVDKRTAPLTIAGPPGLKAHLPKLIEALFPGTELQLPFELSVLELPPDVRGEVGGVTVTPYQVEHAKPLVCTGLRFELGGKVLAYSGDTVWTPALSRLARDADLFVCDAYTFDQSTPQHLDYATLKARYGELGCKRLVLTHLGRAFLERLGAGEALEFEVAHDGLEVTF</sequence>
<name>D7CWF0_TRURR</name>
<reference evidence="3" key="1">
    <citation type="submission" date="2010-05" db="EMBL/GenBank/DDBJ databases">
        <title>The complete genome of Truepera radiovictris DSM 17093.</title>
        <authorList>
            <consortium name="US DOE Joint Genome Institute (JGI-PGF)"/>
            <person name="Lucas S."/>
            <person name="Copeland A."/>
            <person name="Lapidus A."/>
            <person name="Glavina del Rio T."/>
            <person name="Dalin E."/>
            <person name="Tice H."/>
            <person name="Bruce D."/>
            <person name="Goodwin L."/>
            <person name="Pitluck S."/>
            <person name="Kyrpides N."/>
            <person name="Mavromatis K."/>
            <person name="Ovchinnikova G."/>
            <person name="Munk A.C."/>
            <person name="Detter J.C."/>
            <person name="Han C."/>
            <person name="Tapia R."/>
            <person name="Land M."/>
            <person name="Hauser L."/>
            <person name="Markowitz V."/>
            <person name="Cheng J.-F."/>
            <person name="Hugenholtz P."/>
            <person name="Woyke T."/>
            <person name="Wu D."/>
            <person name="Tindall B."/>
            <person name="Pomrenke H.G."/>
            <person name="Brambilla E."/>
            <person name="Klenk H.-P."/>
            <person name="Eisen J.A."/>
        </authorList>
    </citation>
    <scope>NUCLEOTIDE SEQUENCE [LARGE SCALE GENOMIC DNA]</scope>
    <source>
        <strain evidence="3">DSM 17093 / CIP 108686 / LMG 22925 / RQ-24</strain>
    </source>
</reference>
<accession>D7CWF0</accession>
<dbReference type="OrthoDB" id="9800940at2"/>
<feature type="domain" description="Metallo-beta-lactamase" evidence="1">
    <location>
        <begin position="19"/>
        <end position="219"/>
    </location>
</feature>
<dbReference type="PANTHER" id="PTHR46018">
    <property type="entry name" value="ZINC PHOSPHODIESTERASE ELAC PROTEIN 1"/>
    <property type="match status" value="1"/>
</dbReference>
<dbReference type="KEGG" id="tra:Trad_1226"/>
<evidence type="ECO:0000259" key="1">
    <source>
        <dbReference type="SMART" id="SM00849"/>
    </source>
</evidence>
<dbReference type="EMBL" id="CP002049">
    <property type="protein sequence ID" value="ADI14349.1"/>
    <property type="molecule type" value="Genomic_DNA"/>
</dbReference>
<dbReference type="SUPFAM" id="SSF56281">
    <property type="entry name" value="Metallo-hydrolase/oxidoreductase"/>
    <property type="match status" value="1"/>
</dbReference>
<dbReference type="PANTHER" id="PTHR46018:SF7">
    <property type="entry name" value="RIBONUCLEASE Z"/>
    <property type="match status" value="1"/>
</dbReference>
<dbReference type="Proteomes" id="UP000000379">
    <property type="component" value="Chromosome"/>
</dbReference>
<proteinExistence type="predicted"/>
<protein>
    <submittedName>
        <fullName evidence="2">Beta-lactamase domain protein</fullName>
    </submittedName>
</protein>
<dbReference type="AlphaFoldDB" id="D7CWF0"/>
<organism evidence="2 3">
    <name type="scientific">Truepera radiovictrix (strain DSM 17093 / CIP 108686 / LMG 22925 / RQ-24)</name>
    <dbReference type="NCBI Taxonomy" id="649638"/>
    <lineage>
        <taxon>Bacteria</taxon>
        <taxon>Thermotogati</taxon>
        <taxon>Deinococcota</taxon>
        <taxon>Deinococci</taxon>
        <taxon>Trueperales</taxon>
        <taxon>Trueperaceae</taxon>
        <taxon>Truepera</taxon>
    </lineage>
</organism>
<dbReference type="InterPro" id="IPR036866">
    <property type="entry name" value="RibonucZ/Hydroxyglut_hydro"/>
</dbReference>
<dbReference type="Pfam" id="PF23023">
    <property type="entry name" value="Anti-Pycsar_Apyc1"/>
    <property type="match status" value="1"/>
</dbReference>
<evidence type="ECO:0000313" key="2">
    <source>
        <dbReference type="EMBL" id="ADI14349.1"/>
    </source>
</evidence>